<dbReference type="OrthoDB" id="41015at2157"/>
<dbReference type="PANTHER" id="PTHR23088">
    <property type="entry name" value="NITRILASE-RELATED"/>
    <property type="match status" value="1"/>
</dbReference>
<dbReference type="PROSITE" id="PS50263">
    <property type="entry name" value="CN_HYDROLASE"/>
    <property type="match status" value="1"/>
</dbReference>
<dbReference type="PROSITE" id="PS01227">
    <property type="entry name" value="UPF0012"/>
    <property type="match status" value="1"/>
</dbReference>
<reference evidence="4" key="1">
    <citation type="submission" date="2016-10" db="EMBL/GenBank/DDBJ databases">
        <authorList>
            <person name="Varghese N."/>
        </authorList>
    </citation>
    <scope>NUCLEOTIDE SEQUENCE [LARGE SCALE GENOMIC DNA]</scope>
    <source>
        <strain evidence="4">CGMCC 1.12284</strain>
    </source>
</reference>
<evidence type="ECO:0000313" key="4">
    <source>
        <dbReference type="Proteomes" id="UP000183275"/>
    </source>
</evidence>
<dbReference type="AlphaFoldDB" id="A0A1I0NFU1"/>
<evidence type="ECO:0000313" key="3">
    <source>
        <dbReference type="EMBL" id="SEW00113.1"/>
    </source>
</evidence>
<accession>A0A1I0NFU1</accession>
<dbReference type="Proteomes" id="UP000183275">
    <property type="component" value="Unassembled WGS sequence"/>
</dbReference>
<feature type="region of interest" description="Disordered" evidence="1">
    <location>
        <begin position="1"/>
        <end position="39"/>
    </location>
</feature>
<dbReference type="STRING" id="1202768.SAMN05216285_1677"/>
<dbReference type="InterPro" id="IPR003010">
    <property type="entry name" value="C-N_Hydrolase"/>
</dbReference>
<feature type="compositionally biased region" description="Low complexity" evidence="1">
    <location>
        <begin position="26"/>
        <end position="37"/>
    </location>
</feature>
<name>A0A1I0NFU1_9EURY</name>
<feature type="domain" description="CN hydrolase" evidence="2">
    <location>
        <begin position="42"/>
        <end position="290"/>
    </location>
</feature>
<gene>
    <name evidence="3" type="ORF">SAMN05216285_1677</name>
</gene>
<feature type="compositionally biased region" description="Acidic residues" evidence="1">
    <location>
        <begin position="1"/>
        <end position="13"/>
    </location>
</feature>
<keyword evidence="3" id="KW-0378">Hydrolase</keyword>
<protein>
    <submittedName>
        <fullName evidence="3">Predicted amidohydrolase</fullName>
    </submittedName>
</protein>
<sequence>MSTDTDADLESESETGAGPGAETDPGAGTRRTQTETGTGNGLSLALAQIHVEAGDVEANVERALAAVSRAADRGADLVALPELFNVGYFAFDRYARNAEPFGGETFTRLREAAADRGIAVLAGSIVEDLAATDSVATPADEGLANTAALFDADGELQLVYRKHHLFGYESAESELLVPGERLETAAIGDVTVGVTTCYDLRFPELYRELIDAGAELLLVPSAWPYPRIEHWQTLSRARAIENQAYVATINGSGEFDDATLLGRSSVYDPWGVSLASSGDEPALVTTEIEPTTVADVRKEFPALRDRRL</sequence>
<dbReference type="InterPro" id="IPR036526">
    <property type="entry name" value="C-N_Hydrolase_sf"/>
</dbReference>
<dbReference type="SUPFAM" id="SSF56317">
    <property type="entry name" value="Carbon-nitrogen hydrolase"/>
    <property type="match status" value="1"/>
</dbReference>
<dbReference type="Pfam" id="PF00795">
    <property type="entry name" value="CN_hydrolase"/>
    <property type="match status" value="1"/>
</dbReference>
<dbReference type="Gene3D" id="3.60.110.10">
    <property type="entry name" value="Carbon-nitrogen hydrolase"/>
    <property type="match status" value="1"/>
</dbReference>
<dbReference type="EMBL" id="FOIS01000002">
    <property type="protein sequence ID" value="SEW00113.1"/>
    <property type="molecule type" value="Genomic_DNA"/>
</dbReference>
<dbReference type="eggNOG" id="arCOG00062">
    <property type="taxonomic scope" value="Archaea"/>
</dbReference>
<proteinExistence type="predicted"/>
<evidence type="ECO:0000256" key="1">
    <source>
        <dbReference type="SAM" id="MobiDB-lite"/>
    </source>
</evidence>
<evidence type="ECO:0000259" key="2">
    <source>
        <dbReference type="PROSITE" id="PS50263"/>
    </source>
</evidence>
<dbReference type="InterPro" id="IPR001110">
    <property type="entry name" value="UPF0012_CS"/>
</dbReference>
<dbReference type="RefSeq" id="WP_081985402.1">
    <property type="nucleotide sequence ID" value="NZ_FOIS01000002.1"/>
</dbReference>
<dbReference type="CDD" id="cd07583">
    <property type="entry name" value="nitrilase_5"/>
    <property type="match status" value="1"/>
</dbReference>
<dbReference type="PANTHER" id="PTHR23088:SF27">
    <property type="entry name" value="DEAMINATED GLUTATHIONE AMIDASE"/>
    <property type="match status" value="1"/>
</dbReference>
<dbReference type="GO" id="GO:0016787">
    <property type="term" value="F:hydrolase activity"/>
    <property type="evidence" value="ECO:0007669"/>
    <property type="project" value="UniProtKB-KW"/>
</dbReference>
<organism evidence="3 4">
    <name type="scientific">Natrinema salifodinae</name>
    <dbReference type="NCBI Taxonomy" id="1202768"/>
    <lineage>
        <taxon>Archaea</taxon>
        <taxon>Methanobacteriati</taxon>
        <taxon>Methanobacteriota</taxon>
        <taxon>Stenosarchaea group</taxon>
        <taxon>Halobacteria</taxon>
        <taxon>Halobacteriales</taxon>
        <taxon>Natrialbaceae</taxon>
        <taxon>Natrinema</taxon>
    </lineage>
</organism>
<keyword evidence="4" id="KW-1185">Reference proteome</keyword>